<dbReference type="AlphaFoldDB" id="A0A699HJ84"/>
<comment type="caution">
    <text evidence="1">The sequence shown here is derived from an EMBL/GenBank/DDBJ whole genome shotgun (WGS) entry which is preliminary data.</text>
</comment>
<reference evidence="1" key="1">
    <citation type="journal article" date="2019" name="Sci. Rep.">
        <title>Draft genome of Tanacetum cinerariifolium, the natural source of mosquito coil.</title>
        <authorList>
            <person name="Yamashiro T."/>
            <person name="Shiraishi A."/>
            <person name="Satake H."/>
            <person name="Nakayama K."/>
        </authorList>
    </citation>
    <scope>NUCLEOTIDE SEQUENCE</scope>
</reference>
<name>A0A699HJ84_TANCI</name>
<sequence>MEELVETKAVWIVDGLERVRVYQVYCIAGFVRLDNWAAAIEGGPWLVGLFEVHSGLERGVGPGEPEFVLVLPLVSNEYDAKRIVEDKELLSKVVDSPA</sequence>
<organism evidence="1">
    <name type="scientific">Tanacetum cinerariifolium</name>
    <name type="common">Dalmatian daisy</name>
    <name type="synonym">Chrysanthemum cinerariifolium</name>
    <dbReference type="NCBI Taxonomy" id="118510"/>
    <lineage>
        <taxon>Eukaryota</taxon>
        <taxon>Viridiplantae</taxon>
        <taxon>Streptophyta</taxon>
        <taxon>Embryophyta</taxon>
        <taxon>Tracheophyta</taxon>
        <taxon>Spermatophyta</taxon>
        <taxon>Magnoliopsida</taxon>
        <taxon>eudicotyledons</taxon>
        <taxon>Gunneridae</taxon>
        <taxon>Pentapetalae</taxon>
        <taxon>asterids</taxon>
        <taxon>campanulids</taxon>
        <taxon>Asterales</taxon>
        <taxon>Asteraceae</taxon>
        <taxon>Asteroideae</taxon>
        <taxon>Anthemideae</taxon>
        <taxon>Anthemidinae</taxon>
        <taxon>Tanacetum</taxon>
    </lineage>
</organism>
<dbReference type="EMBL" id="BKCJ010173424">
    <property type="protein sequence ID" value="GEY37654.1"/>
    <property type="molecule type" value="Genomic_DNA"/>
</dbReference>
<evidence type="ECO:0000313" key="1">
    <source>
        <dbReference type="EMBL" id="GEY37654.1"/>
    </source>
</evidence>
<protein>
    <submittedName>
        <fullName evidence="1">Uncharacterized protein</fullName>
    </submittedName>
</protein>
<proteinExistence type="predicted"/>
<gene>
    <name evidence="1" type="ORF">Tci_409628</name>
</gene>
<accession>A0A699HJ84</accession>